<sequence>MATIQTCPRLTSFLELPTEVRNIIYQLALIDSHPINIPYSAFPNVEDQEVDLDVCSDTTDHGSCLAQINSVEEQKRFLTPQLPRLNRQIREEATVFLYSHNSFVCYERKLLAAFLSAIGRNIQYIEDISVHFWNYCWDDIDLLCSAPQLRRLHINRLGYPEKGKVYQWNNLELHTTMGLIYFSVGQWVEHKKSTGKDWKCLFSFTSPMPGVFDEDFRSEFIKLATQKGRRSEPKNYAGRSKSFKRERRREKQRRQLDTEMTALSLYDEDLMQPYTCLSCQQLSRICYIQDPQKVHDEQMSRWSLSPEWRAWRHNEWQRDNALDKDHLSSFLKAR</sequence>
<dbReference type="PANTHER" id="PTHR42085">
    <property type="entry name" value="F-BOX DOMAIN-CONTAINING PROTEIN"/>
    <property type="match status" value="1"/>
</dbReference>
<feature type="region of interest" description="Disordered" evidence="1">
    <location>
        <begin position="226"/>
        <end position="254"/>
    </location>
</feature>
<evidence type="ECO:0000256" key="1">
    <source>
        <dbReference type="SAM" id="MobiDB-lite"/>
    </source>
</evidence>
<evidence type="ECO:0000313" key="2">
    <source>
        <dbReference type="EMBL" id="KAF2431321.1"/>
    </source>
</evidence>
<reference evidence="2" key="1">
    <citation type="journal article" date="2020" name="Stud. Mycol.">
        <title>101 Dothideomycetes genomes: a test case for predicting lifestyles and emergence of pathogens.</title>
        <authorList>
            <person name="Haridas S."/>
            <person name="Albert R."/>
            <person name="Binder M."/>
            <person name="Bloem J."/>
            <person name="Labutti K."/>
            <person name="Salamov A."/>
            <person name="Andreopoulos B."/>
            <person name="Baker S."/>
            <person name="Barry K."/>
            <person name="Bills G."/>
            <person name="Bluhm B."/>
            <person name="Cannon C."/>
            <person name="Castanera R."/>
            <person name="Culley D."/>
            <person name="Daum C."/>
            <person name="Ezra D."/>
            <person name="Gonzalez J."/>
            <person name="Henrissat B."/>
            <person name="Kuo A."/>
            <person name="Liang C."/>
            <person name="Lipzen A."/>
            <person name="Lutzoni F."/>
            <person name="Magnuson J."/>
            <person name="Mondo S."/>
            <person name="Nolan M."/>
            <person name="Ohm R."/>
            <person name="Pangilinan J."/>
            <person name="Park H.-J."/>
            <person name="Ramirez L."/>
            <person name="Alfaro M."/>
            <person name="Sun H."/>
            <person name="Tritt A."/>
            <person name="Yoshinaga Y."/>
            <person name="Zwiers L.-H."/>
            <person name="Turgeon B."/>
            <person name="Goodwin S."/>
            <person name="Spatafora J."/>
            <person name="Crous P."/>
            <person name="Grigoriev I."/>
        </authorList>
    </citation>
    <scope>NUCLEOTIDE SEQUENCE</scope>
    <source>
        <strain evidence="2">CBS 130266</strain>
    </source>
</reference>
<keyword evidence="3" id="KW-1185">Reference proteome</keyword>
<dbReference type="AlphaFoldDB" id="A0A9P4NU93"/>
<accession>A0A9P4NU93</accession>
<dbReference type="InterPro" id="IPR038883">
    <property type="entry name" value="AN11006-like"/>
</dbReference>
<organism evidence="2 3">
    <name type="scientific">Tothia fuscella</name>
    <dbReference type="NCBI Taxonomy" id="1048955"/>
    <lineage>
        <taxon>Eukaryota</taxon>
        <taxon>Fungi</taxon>
        <taxon>Dikarya</taxon>
        <taxon>Ascomycota</taxon>
        <taxon>Pezizomycotina</taxon>
        <taxon>Dothideomycetes</taxon>
        <taxon>Pleosporomycetidae</taxon>
        <taxon>Venturiales</taxon>
        <taxon>Cylindrosympodiaceae</taxon>
        <taxon>Tothia</taxon>
    </lineage>
</organism>
<dbReference type="Proteomes" id="UP000800235">
    <property type="component" value="Unassembled WGS sequence"/>
</dbReference>
<name>A0A9P4NU93_9PEZI</name>
<feature type="compositionally biased region" description="Basic residues" evidence="1">
    <location>
        <begin position="241"/>
        <end position="252"/>
    </location>
</feature>
<evidence type="ECO:0000313" key="3">
    <source>
        <dbReference type="Proteomes" id="UP000800235"/>
    </source>
</evidence>
<dbReference type="EMBL" id="MU007033">
    <property type="protein sequence ID" value="KAF2431321.1"/>
    <property type="molecule type" value="Genomic_DNA"/>
</dbReference>
<proteinExistence type="predicted"/>
<dbReference type="PANTHER" id="PTHR42085:SF1">
    <property type="entry name" value="F-BOX DOMAIN-CONTAINING PROTEIN"/>
    <property type="match status" value="1"/>
</dbReference>
<gene>
    <name evidence="2" type="ORF">EJ08DRAFT_196436</name>
</gene>
<comment type="caution">
    <text evidence="2">The sequence shown here is derived from an EMBL/GenBank/DDBJ whole genome shotgun (WGS) entry which is preliminary data.</text>
</comment>
<dbReference type="OrthoDB" id="5272396at2759"/>
<protein>
    <submittedName>
        <fullName evidence="2">Uncharacterized protein</fullName>
    </submittedName>
</protein>